<protein>
    <submittedName>
        <fullName evidence="1">Uncharacterized protein</fullName>
    </submittedName>
</protein>
<proteinExistence type="predicted"/>
<evidence type="ECO:0000313" key="2">
    <source>
        <dbReference type="Proteomes" id="UP000315423"/>
    </source>
</evidence>
<sequence length="85" mass="9808">MCYTKALWKQNQFPDINIGEDTRFVWNVPEAHITRLHDNHFYVAIVHDGNTSAKGTGDRYWHTIDITRIQAILGEDCAFYAGLPE</sequence>
<reference evidence="1" key="1">
    <citation type="submission" date="2018-09" db="EMBL/GenBank/DDBJ databases">
        <title>A genomic encyclopedia of anaerobic methanotrophic archaea.</title>
        <authorList>
            <person name="Skennerton C.T."/>
            <person name="Chadwick G.L."/>
            <person name="Laso-Perez R."/>
            <person name="Leu A.O."/>
            <person name="Speth D.R."/>
            <person name="Yu H."/>
            <person name="Morgan-Lang C."/>
            <person name="Hatzenpichler R."/>
            <person name="Goudeau D."/>
            <person name="Malmstrom R."/>
            <person name="Woyke T."/>
            <person name="Hallam S."/>
            <person name="Tyson G.W."/>
            <person name="Wegener G."/>
            <person name="Boetius A."/>
            <person name="Orphan V.J."/>
        </authorList>
    </citation>
    <scope>NUCLEOTIDE SEQUENCE</scope>
    <source>
        <strain evidence="1">CONS3730D10UFb2</strain>
    </source>
</reference>
<accession>A0AC61SCH4</accession>
<dbReference type="Proteomes" id="UP000315423">
    <property type="component" value="Unassembled WGS sequence"/>
</dbReference>
<evidence type="ECO:0000313" key="1">
    <source>
        <dbReference type="EMBL" id="TKY92297.1"/>
    </source>
</evidence>
<dbReference type="EMBL" id="QYBA01000043">
    <property type="protein sequence ID" value="TKY92297.1"/>
    <property type="molecule type" value="Genomic_DNA"/>
</dbReference>
<name>A0AC61SCH4_9EURY</name>
<gene>
    <name evidence="1" type="ORF">C5S46_01380</name>
</gene>
<comment type="caution">
    <text evidence="1">The sequence shown here is derived from an EMBL/GenBank/DDBJ whole genome shotgun (WGS) entry which is preliminary data.</text>
</comment>
<organism evidence="1 2">
    <name type="scientific">Candidatus Methanomarinus sp</name>
    <dbReference type="NCBI Taxonomy" id="3386244"/>
    <lineage>
        <taxon>Archaea</taxon>
        <taxon>Methanobacteriati</taxon>
        <taxon>Methanobacteriota</taxon>
        <taxon>Stenosarchaea group</taxon>
        <taxon>Methanomicrobia</taxon>
        <taxon>Methanosarcinales</taxon>
        <taxon>ANME-2 cluster</taxon>
        <taxon>Candidatus Methanocomedenaceae</taxon>
        <taxon>Candidatus Methanomarinus</taxon>
    </lineage>
</organism>